<evidence type="ECO:0000256" key="1">
    <source>
        <dbReference type="ARBA" id="ARBA00022605"/>
    </source>
</evidence>
<reference evidence="7 8" key="1">
    <citation type="submission" date="2012-07" db="EMBL/GenBank/DDBJ databases">
        <title>The Genome Sequence of Facklamia hominis CCUG 36813.</title>
        <authorList>
            <consortium name="The Broad Institute Genome Sequencing Platform"/>
            <person name="Earl A."/>
            <person name="Ward D."/>
            <person name="Feldgarden M."/>
            <person name="Gevers D."/>
            <person name="Huys G."/>
            <person name="Walker B."/>
            <person name="Young S.K."/>
            <person name="Zeng Q."/>
            <person name="Gargeya S."/>
            <person name="Fitzgerald M."/>
            <person name="Haas B."/>
            <person name="Abouelleil A."/>
            <person name="Alvarado L."/>
            <person name="Arachchi H.M."/>
            <person name="Berlin A.M."/>
            <person name="Chapman S.B."/>
            <person name="Goldberg J."/>
            <person name="Griggs A."/>
            <person name="Gujja S."/>
            <person name="Hansen M."/>
            <person name="Howarth C."/>
            <person name="Imamovic A."/>
            <person name="Larimer J."/>
            <person name="McCowen C."/>
            <person name="Montmayeur A."/>
            <person name="Murphy C."/>
            <person name="Neiman D."/>
            <person name="Pearson M."/>
            <person name="Priest M."/>
            <person name="Roberts A."/>
            <person name="Saif S."/>
            <person name="Shea T."/>
            <person name="Sisk P."/>
            <person name="Sykes S."/>
            <person name="Wortman J."/>
            <person name="Nusbaum C."/>
            <person name="Birren B."/>
        </authorList>
    </citation>
    <scope>NUCLEOTIDE SEQUENCE [LARGE SCALE GENOMIC DNA]</scope>
    <source>
        <strain evidence="7 8">CCUG 36813</strain>
    </source>
</reference>
<dbReference type="InterPro" id="IPR017439">
    <property type="entry name" value="Amidohydrolase"/>
</dbReference>
<evidence type="ECO:0000256" key="5">
    <source>
        <dbReference type="PIRSR" id="PIRSR005962-1"/>
    </source>
</evidence>
<feature type="domain" description="Peptidase M20 dimerisation" evidence="6">
    <location>
        <begin position="177"/>
        <end position="280"/>
    </location>
</feature>
<organism evidence="7 8">
    <name type="scientific">Facklamia hominis CCUG 36813</name>
    <dbReference type="NCBI Taxonomy" id="883111"/>
    <lineage>
        <taxon>Bacteria</taxon>
        <taxon>Bacillati</taxon>
        <taxon>Bacillota</taxon>
        <taxon>Bacilli</taxon>
        <taxon>Lactobacillales</taxon>
        <taxon>Aerococcaceae</taxon>
        <taxon>Facklamia</taxon>
    </lineage>
</organism>
<name>K1LEY4_9LACT</name>
<dbReference type="PANTHER" id="PTHR11014">
    <property type="entry name" value="PEPTIDASE M20 FAMILY MEMBER"/>
    <property type="match status" value="1"/>
</dbReference>
<dbReference type="GO" id="GO:0046872">
    <property type="term" value="F:metal ion binding"/>
    <property type="evidence" value="ECO:0007669"/>
    <property type="project" value="UniProtKB-KW"/>
</dbReference>
<keyword evidence="5" id="KW-0479">Metal-binding</keyword>
<dbReference type="EMBL" id="AGZD01000007">
    <property type="protein sequence ID" value="EKB55180.1"/>
    <property type="molecule type" value="Genomic_DNA"/>
</dbReference>
<proteinExistence type="predicted"/>
<dbReference type="SUPFAM" id="SSF53187">
    <property type="entry name" value="Zn-dependent exopeptidases"/>
    <property type="match status" value="1"/>
</dbReference>
<dbReference type="PANTHER" id="PTHR11014:SF63">
    <property type="entry name" value="METALLOPEPTIDASE, PUTATIVE (AFU_ORTHOLOGUE AFUA_6G09600)-RELATED"/>
    <property type="match status" value="1"/>
</dbReference>
<dbReference type="InterPro" id="IPR002933">
    <property type="entry name" value="Peptidase_M20"/>
</dbReference>
<feature type="binding site" evidence="5">
    <location>
        <position position="100"/>
    </location>
    <ligand>
        <name>Mn(2+)</name>
        <dbReference type="ChEBI" id="CHEBI:29035"/>
        <label>2</label>
    </ligand>
</feature>
<comment type="caution">
    <text evidence="7">The sequence shown here is derived from an EMBL/GenBank/DDBJ whole genome shotgun (WGS) entry which is preliminary data.</text>
</comment>
<dbReference type="OrthoDB" id="9776731at2"/>
<evidence type="ECO:0000313" key="7">
    <source>
        <dbReference type="EMBL" id="EKB55180.1"/>
    </source>
</evidence>
<keyword evidence="4" id="KW-0457">Lysine biosynthesis</keyword>
<accession>K1LEY4</accession>
<dbReference type="FunFam" id="3.30.70.360:FF:000001">
    <property type="entry name" value="N-acetyldiaminopimelate deacetylase"/>
    <property type="match status" value="1"/>
</dbReference>
<comment type="cofactor">
    <cofactor evidence="5">
        <name>Mn(2+)</name>
        <dbReference type="ChEBI" id="CHEBI:29035"/>
    </cofactor>
    <text evidence="5">The Mn(2+) ion enhances activity.</text>
</comment>
<dbReference type="Pfam" id="PF07687">
    <property type="entry name" value="M20_dimer"/>
    <property type="match status" value="1"/>
</dbReference>
<protein>
    <submittedName>
        <fullName evidence="7">Amidohydrolase</fullName>
    </submittedName>
</protein>
<dbReference type="Gene3D" id="3.40.630.10">
    <property type="entry name" value="Zn peptidases"/>
    <property type="match status" value="1"/>
</dbReference>
<dbReference type="RefSeq" id="WP_006908680.1">
    <property type="nucleotide sequence ID" value="NZ_JH932292.1"/>
</dbReference>
<feature type="binding site" evidence="5">
    <location>
        <position position="365"/>
    </location>
    <ligand>
        <name>Mn(2+)</name>
        <dbReference type="ChEBI" id="CHEBI:29035"/>
        <label>2</label>
    </ligand>
</feature>
<keyword evidence="3" id="KW-0220">Diaminopimelate biosynthesis</keyword>
<dbReference type="GO" id="GO:0009085">
    <property type="term" value="P:lysine biosynthetic process"/>
    <property type="evidence" value="ECO:0007669"/>
    <property type="project" value="UniProtKB-KW"/>
</dbReference>
<evidence type="ECO:0000256" key="4">
    <source>
        <dbReference type="ARBA" id="ARBA00023154"/>
    </source>
</evidence>
<dbReference type="InterPro" id="IPR011650">
    <property type="entry name" value="Peptidase_M20_dimer"/>
</dbReference>
<dbReference type="GO" id="GO:0050118">
    <property type="term" value="F:N-acetyldiaminopimelate deacetylase activity"/>
    <property type="evidence" value="ECO:0007669"/>
    <property type="project" value="UniProtKB-ARBA"/>
</dbReference>
<dbReference type="CDD" id="cd03886">
    <property type="entry name" value="M20_Acy1"/>
    <property type="match status" value="1"/>
</dbReference>
<dbReference type="SUPFAM" id="SSF55031">
    <property type="entry name" value="Bacterial exopeptidase dimerisation domain"/>
    <property type="match status" value="1"/>
</dbReference>
<dbReference type="Pfam" id="PF01546">
    <property type="entry name" value="Peptidase_M20"/>
    <property type="match status" value="1"/>
</dbReference>
<dbReference type="GO" id="GO:0019877">
    <property type="term" value="P:diaminopimelate biosynthetic process"/>
    <property type="evidence" value="ECO:0007669"/>
    <property type="project" value="UniProtKB-KW"/>
</dbReference>
<dbReference type="InterPro" id="IPR036264">
    <property type="entry name" value="Bact_exopeptidase_dim_dom"/>
</dbReference>
<dbReference type="PIRSF" id="PIRSF005962">
    <property type="entry name" value="Pept_M20D_amidohydro"/>
    <property type="match status" value="1"/>
</dbReference>
<gene>
    <name evidence="7" type="ORF">HMPREF9706_01370</name>
</gene>
<evidence type="ECO:0000256" key="2">
    <source>
        <dbReference type="ARBA" id="ARBA00022801"/>
    </source>
</evidence>
<dbReference type="STRING" id="883111.HMPREF9706_01370"/>
<dbReference type="PATRIC" id="fig|883111.3.peg.1383"/>
<evidence type="ECO:0000256" key="3">
    <source>
        <dbReference type="ARBA" id="ARBA00022915"/>
    </source>
</evidence>
<keyword evidence="1" id="KW-0028">Amino-acid biosynthesis</keyword>
<evidence type="ECO:0000259" key="6">
    <source>
        <dbReference type="Pfam" id="PF07687"/>
    </source>
</evidence>
<keyword evidence="2 7" id="KW-0378">Hydrolase</keyword>
<dbReference type="AlphaFoldDB" id="K1LEY4"/>
<dbReference type="HOGENOM" id="CLU_023257_0_1_9"/>
<dbReference type="Proteomes" id="UP000004465">
    <property type="component" value="Unassembled WGS sequence"/>
</dbReference>
<evidence type="ECO:0000313" key="8">
    <source>
        <dbReference type="Proteomes" id="UP000004465"/>
    </source>
</evidence>
<sequence>MDYLVRAKELLDDMVSNRRYLHQHPEIEFKLDNTVSFVKEQLKSYGIEAQYIGDHGVTAVLGDPSGKTYLLRADMDALPIQEATGLDYASKNQYMHACGHDIHTSMLLAAAKMLKENEANLKGQVKFIFQPAEELLVGGDAMIKAGILENPKVDAASGLHVVPNMPISGVMPGKNIGAAGAINFDIVVKGEGSHGASPVDGKDPVLAGSQIVIGVQSMLTREIPHTRSATLTIGKFIAEGSYNVIPGKAELAGTIRFHNNETRDYIAERFPQLVKAIAQAYRCEAEVSFKCNCPTLVNDPAVADAANTYIRELSDNGQRFKYIPNPGTSLSGGSEDFAHYTYYVPSTFFYLFCPPKGVEKPKAVHHPEVQFDEDMMPVGAAALATVATRWLADNR</sequence>
<dbReference type="Gene3D" id="3.30.70.360">
    <property type="match status" value="1"/>
</dbReference>
<keyword evidence="5" id="KW-0464">Manganese</keyword>
<feature type="binding site" evidence="5">
    <location>
        <position position="98"/>
    </location>
    <ligand>
        <name>Mn(2+)</name>
        <dbReference type="ChEBI" id="CHEBI:29035"/>
        <label>2</label>
    </ligand>
</feature>
<dbReference type="NCBIfam" id="TIGR01891">
    <property type="entry name" value="amidohydrolases"/>
    <property type="match status" value="1"/>
</dbReference>
<keyword evidence="8" id="KW-1185">Reference proteome</keyword>
<feature type="binding site" evidence="5">
    <location>
        <position position="134"/>
    </location>
    <ligand>
        <name>Mn(2+)</name>
        <dbReference type="ChEBI" id="CHEBI:29035"/>
        <label>2</label>
    </ligand>
</feature>
<feature type="binding site" evidence="5">
    <location>
        <position position="160"/>
    </location>
    <ligand>
        <name>Mn(2+)</name>
        <dbReference type="ChEBI" id="CHEBI:29035"/>
        <label>2</label>
    </ligand>
</feature>